<evidence type="ECO:0008006" key="3">
    <source>
        <dbReference type="Google" id="ProtNLM"/>
    </source>
</evidence>
<sequence length="155" mass="17889">MKNREIKESIKSANLYQWQVAEALDIGESTFCRKMRKELPEEEKTIILNTIDKLKRRLYNMKIPRMRTVPEASAELKALDEHTALTQCAIRRLVLDGKIKSVKAGRKCLINFDDLLAYLLNPFQEETPEEEAPAAVTHISTGRMAEYKRNIGRIK</sequence>
<keyword evidence="2" id="KW-1185">Reference proteome</keyword>
<evidence type="ECO:0000313" key="2">
    <source>
        <dbReference type="Proteomes" id="UP000036873"/>
    </source>
</evidence>
<dbReference type="Proteomes" id="UP000036873">
    <property type="component" value="Unassembled WGS sequence"/>
</dbReference>
<accession>A0A0L6TZ83</accession>
<evidence type="ECO:0000313" key="1">
    <source>
        <dbReference type="EMBL" id="KNZ41372.1"/>
    </source>
</evidence>
<dbReference type="RefSeq" id="WP_050740674.1">
    <property type="nucleotide sequence ID" value="NZ_LGYO01000031.1"/>
</dbReference>
<reference evidence="2" key="1">
    <citation type="submission" date="2015-07" db="EMBL/GenBank/DDBJ databases">
        <title>Draft genome sequence of Acetobacterium bakii DSM 8293, a potential psychrophilic chemical producer through syngas fermentation.</title>
        <authorList>
            <person name="Song Y."/>
            <person name="Hwang S."/>
            <person name="Cho B.-K."/>
        </authorList>
    </citation>
    <scope>NUCLEOTIDE SEQUENCE [LARGE SCALE GENOMIC DNA]</scope>
    <source>
        <strain evidence="2">DSM 8239</strain>
    </source>
</reference>
<organism evidence="1 2">
    <name type="scientific">Acetobacterium bakii</name>
    <dbReference type="NCBI Taxonomy" id="52689"/>
    <lineage>
        <taxon>Bacteria</taxon>
        <taxon>Bacillati</taxon>
        <taxon>Bacillota</taxon>
        <taxon>Clostridia</taxon>
        <taxon>Eubacteriales</taxon>
        <taxon>Eubacteriaceae</taxon>
        <taxon>Acetobacterium</taxon>
    </lineage>
</organism>
<dbReference type="AlphaFoldDB" id="A0A0L6TZ83"/>
<dbReference type="EMBL" id="LGYO01000031">
    <property type="protein sequence ID" value="KNZ41372.1"/>
    <property type="molecule type" value="Genomic_DNA"/>
</dbReference>
<dbReference type="OrthoDB" id="1822938at2"/>
<gene>
    <name evidence="1" type="ORF">AKG39_12175</name>
</gene>
<proteinExistence type="predicted"/>
<comment type="caution">
    <text evidence="1">The sequence shown here is derived from an EMBL/GenBank/DDBJ whole genome shotgun (WGS) entry which is preliminary data.</text>
</comment>
<name>A0A0L6TZ83_9FIRM</name>
<protein>
    <recommendedName>
        <fullName evidence="3">Helix-turn-helix domain-containing protein</fullName>
    </recommendedName>
</protein>